<organism evidence="1 2">
    <name type="scientific">Crucibulum laeve</name>
    <dbReference type="NCBI Taxonomy" id="68775"/>
    <lineage>
        <taxon>Eukaryota</taxon>
        <taxon>Fungi</taxon>
        <taxon>Dikarya</taxon>
        <taxon>Basidiomycota</taxon>
        <taxon>Agaricomycotina</taxon>
        <taxon>Agaricomycetes</taxon>
        <taxon>Agaricomycetidae</taxon>
        <taxon>Agaricales</taxon>
        <taxon>Agaricineae</taxon>
        <taxon>Nidulariaceae</taxon>
        <taxon>Crucibulum</taxon>
    </lineage>
</organism>
<evidence type="ECO:0000313" key="1">
    <source>
        <dbReference type="EMBL" id="TFK41790.1"/>
    </source>
</evidence>
<reference evidence="1 2" key="1">
    <citation type="journal article" date="2019" name="Nat. Ecol. Evol.">
        <title>Megaphylogeny resolves global patterns of mushroom evolution.</title>
        <authorList>
            <person name="Varga T."/>
            <person name="Krizsan K."/>
            <person name="Foldi C."/>
            <person name="Dima B."/>
            <person name="Sanchez-Garcia M."/>
            <person name="Sanchez-Ramirez S."/>
            <person name="Szollosi G.J."/>
            <person name="Szarkandi J.G."/>
            <person name="Papp V."/>
            <person name="Albert L."/>
            <person name="Andreopoulos W."/>
            <person name="Angelini C."/>
            <person name="Antonin V."/>
            <person name="Barry K.W."/>
            <person name="Bougher N.L."/>
            <person name="Buchanan P."/>
            <person name="Buyck B."/>
            <person name="Bense V."/>
            <person name="Catcheside P."/>
            <person name="Chovatia M."/>
            <person name="Cooper J."/>
            <person name="Damon W."/>
            <person name="Desjardin D."/>
            <person name="Finy P."/>
            <person name="Geml J."/>
            <person name="Haridas S."/>
            <person name="Hughes K."/>
            <person name="Justo A."/>
            <person name="Karasinski D."/>
            <person name="Kautmanova I."/>
            <person name="Kiss B."/>
            <person name="Kocsube S."/>
            <person name="Kotiranta H."/>
            <person name="LaButti K.M."/>
            <person name="Lechner B.E."/>
            <person name="Liimatainen K."/>
            <person name="Lipzen A."/>
            <person name="Lukacs Z."/>
            <person name="Mihaltcheva S."/>
            <person name="Morgado L.N."/>
            <person name="Niskanen T."/>
            <person name="Noordeloos M.E."/>
            <person name="Ohm R.A."/>
            <person name="Ortiz-Santana B."/>
            <person name="Ovrebo C."/>
            <person name="Racz N."/>
            <person name="Riley R."/>
            <person name="Savchenko A."/>
            <person name="Shiryaev A."/>
            <person name="Soop K."/>
            <person name="Spirin V."/>
            <person name="Szebenyi C."/>
            <person name="Tomsovsky M."/>
            <person name="Tulloss R.E."/>
            <person name="Uehling J."/>
            <person name="Grigoriev I.V."/>
            <person name="Vagvolgyi C."/>
            <person name="Papp T."/>
            <person name="Martin F.M."/>
            <person name="Miettinen O."/>
            <person name="Hibbett D.S."/>
            <person name="Nagy L.G."/>
        </authorList>
    </citation>
    <scope>NUCLEOTIDE SEQUENCE [LARGE SCALE GENOMIC DNA]</scope>
    <source>
        <strain evidence="1 2">CBS 166.37</strain>
    </source>
</reference>
<evidence type="ECO:0008006" key="3">
    <source>
        <dbReference type="Google" id="ProtNLM"/>
    </source>
</evidence>
<dbReference type="EMBL" id="ML213594">
    <property type="protein sequence ID" value="TFK41790.1"/>
    <property type="molecule type" value="Genomic_DNA"/>
</dbReference>
<dbReference type="SUPFAM" id="SSF52047">
    <property type="entry name" value="RNI-like"/>
    <property type="match status" value="1"/>
</dbReference>
<proteinExistence type="predicted"/>
<dbReference type="STRING" id="68775.A0A5C3M949"/>
<sequence length="420" mass="45684">MTGHFIMAPPPMPPPLSILPAGSMSLVLPQTPPTSHNTWELPSEQVEKPKSQSAMHWGHIAIFYLVQQMHRWERFIFQFDKQFTSMSALKSITGNAPLLKEFDISSSEPAFYAEWPWLPNASPTSNLELPSLKTLTLQYAPFKWNSPMLRTNLHTLNLRALPTGHLPLDRILSIIAANPALKELSLNFHGALPAILPLTPTPLPELETLTIGGHYLLSGLVDTLILPRLRSLTLDIDARESIEDIVTGMLTRSGKPAVEHLSVGYSPGNTSAHFYYSPGGMLVTSWTTLLRELPQLKTLQLGGTALEPLLGALSGPDSDAYSGPGQPAWAGWVCPILESLSLRNCHAHNDGVQRLVGMVGGRNNTGGGGGAGSGNTNTNGTPAQIKTLELYECTSLGADVIEWLSKHVEEVVCTEPTYER</sequence>
<dbReference type="InterPro" id="IPR032675">
    <property type="entry name" value="LRR_dom_sf"/>
</dbReference>
<keyword evidence="2" id="KW-1185">Reference proteome</keyword>
<accession>A0A5C3M949</accession>
<dbReference type="OrthoDB" id="3208947at2759"/>
<protein>
    <recommendedName>
        <fullName evidence="3">F-box domain-containing protein</fullName>
    </recommendedName>
</protein>
<name>A0A5C3M949_9AGAR</name>
<dbReference type="Gene3D" id="3.80.10.10">
    <property type="entry name" value="Ribonuclease Inhibitor"/>
    <property type="match status" value="1"/>
</dbReference>
<gene>
    <name evidence="1" type="ORF">BDQ12DRAFT_396590</name>
</gene>
<evidence type="ECO:0000313" key="2">
    <source>
        <dbReference type="Proteomes" id="UP000308652"/>
    </source>
</evidence>
<dbReference type="AlphaFoldDB" id="A0A5C3M949"/>
<dbReference type="Proteomes" id="UP000308652">
    <property type="component" value="Unassembled WGS sequence"/>
</dbReference>